<dbReference type="OrthoDB" id="8185397at2759"/>
<evidence type="ECO:0000313" key="2">
    <source>
        <dbReference type="EnsemblMetazoa" id="PHUM041000-PA"/>
    </source>
</evidence>
<dbReference type="Proteomes" id="UP000009046">
    <property type="component" value="Unassembled WGS sequence"/>
</dbReference>
<gene>
    <name evidence="2" type="primary">8232556</name>
    <name evidence="1" type="ORF">Phum_PHUM041000</name>
</gene>
<keyword evidence="3" id="KW-1185">Reference proteome</keyword>
<dbReference type="RefSeq" id="XP_002423165.1">
    <property type="nucleotide sequence ID" value="XM_002423120.1"/>
</dbReference>
<accession>E0VAM1</accession>
<dbReference type="AlphaFoldDB" id="E0VAM1"/>
<dbReference type="HOGENOM" id="CLU_2545338_0_0_1"/>
<dbReference type="InParanoid" id="E0VAM1"/>
<reference evidence="2" key="3">
    <citation type="submission" date="2021-02" db="UniProtKB">
        <authorList>
            <consortium name="EnsemblMetazoa"/>
        </authorList>
    </citation>
    <scope>IDENTIFICATION</scope>
    <source>
        <strain evidence="2">USDA</strain>
    </source>
</reference>
<dbReference type="EMBL" id="AAZO01000482">
    <property type="status" value="NOT_ANNOTATED_CDS"/>
    <property type="molecule type" value="Genomic_DNA"/>
</dbReference>
<dbReference type="CTD" id="8232556"/>
<sequence>MGSTAPEYFRQLCHQVEEKEKQKLQKLKEEEVESHRHFETWQGFWGRPGHGAPKALSQREKLELLLYRVPSRRLVSTQPPKIQ</sequence>
<dbReference type="eggNOG" id="ENOG502SYQG">
    <property type="taxonomic scope" value="Eukaryota"/>
</dbReference>
<proteinExistence type="predicted"/>
<dbReference type="EMBL" id="DS235012">
    <property type="protein sequence ID" value="EEB10427.1"/>
    <property type="molecule type" value="Genomic_DNA"/>
</dbReference>
<dbReference type="KEGG" id="phu:Phum_PHUM041000"/>
<reference evidence="1" key="1">
    <citation type="submission" date="2007-04" db="EMBL/GenBank/DDBJ databases">
        <title>Annotation of Pediculus humanus corporis strain USDA.</title>
        <authorList>
            <person name="Kirkness E."/>
            <person name="Hannick L."/>
            <person name="Hass B."/>
            <person name="Bruggner R."/>
            <person name="Lawson D."/>
            <person name="Bidwell S."/>
            <person name="Joardar V."/>
            <person name="Caler E."/>
            <person name="Walenz B."/>
            <person name="Inman J."/>
            <person name="Schobel S."/>
            <person name="Galinsky K."/>
            <person name="Amedeo P."/>
            <person name="Strausberg R."/>
        </authorList>
    </citation>
    <scope>NUCLEOTIDE SEQUENCE</scope>
    <source>
        <strain evidence="1">USDA</strain>
    </source>
</reference>
<protein>
    <submittedName>
        <fullName evidence="1 2">Uncharacterized protein</fullName>
    </submittedName>
</protein>
<organism>
    <name type="scientific">Pediculus humanus subsp. corporis</name>
    <name type="common">Body louse</name>
    <dbReference type="NCBI Taxonomy" id="121224"/>
    <lineage>
        <taxon>Eukaryota</taxon>
        <taxon>Metazoa</taxon>
        <taxon>Ecdysozoa</taxon>
        <taxon>Arthropoda</taxon>
        <taxon>Hexapoda</taxon>
        <taxon>Insecta</taxon>
        <taxon>Pterygota</taxon>
        <taxon>Neoptera</taxon>
        <taxon>Paraneoptera</taxon>
        <taxon>Psocodea</taxon>
        <taxon>Troctomorpha</taxon>
        <taxon>Phthiraptera</taxon>
        <taxon>Anoplura</taxon>
        <taxon>Pediculidae</taxon>
        <taxon>Pediculus</taxon>
    </lineage>
</organism>
<dbReference type="GeneID" id="8232556"/>
<dbReference type="VEuPathDB" id="VectorBase:PHUM041000"/>
<evidence type="ECO:0000313" key="3">
    <source>
        <dbReference type="Proteomes" id="UP000009046"/>
    </source>
</evidence>
<name>E0VAM1_PEDHC</name>
<evidence type="ECO:0000313" key="1">
    <source>
        <dbReference type="EMBL" id="EEB10427.1"/>
    </source>
</evidence>
<reference evidence="1" key="2">
    <citation type="submission" date="2007-04" db="EMBL/GenBank/DDBJ databases">
        <title>The genome of the human body louse.</title>
        <authorList>
            <consortium name="The Human Body Louse Genome Consortium"/>
            <person name="Kirkness E."/>
            <person name="Walenz B."/>
            <person name="Hass B."/>
            <person name="Bruggner R."/>
            <person name="Strausberg R."/>
        </authorList>
    </citation>
    <scope>NUCLEOTIDE SEQUENCE</scope>
    <source>
        <strain evidence="1">USDA</strain>
    </source>
</reference>
<dbReference type="EnsemblMetazoa" id="PHUM041000-RA">
    <property type="protein sequence ID" value="PHUM041000-PA"/>
    <property type="gene ID" value="PHUM041000"/>
</dbReference>